<protein>
    <recommendedName>
        <fullName evidence="3">Lipoprotein</fullName>
    </recommendedName>
</protein>
<evidence type="ECO:0000313" key="2">
    <source>
        <dbReference type="EMBL" id="SBV92945.1"/>
    </source>
</evidence>
<dbReference type="PROSITE" id="PS51257">
    <property type="entry name" value="PROKAR_LIPOPROTEIN"/>
    <property type="match status" value="1"/>
</dbReference>
<feature type="signal peptide" evidence="1">
    <location>
        <begin position="1"/>
        <end position="24"/>
    </location>
</feature>
<sequence length="182" mass="20608">MTKSFQLISILLVCLTFVSCSKNTYPLKTGPAPIISVGNKAQKYNMTLDFGGKHFNGMLIAKTMEDGEIRIVASTMFGLSLFDFGMKGENWNIYSCIEPMRKDRVLKIFETDFKLLFLSDRNVKKIEKTKEYTKFVTGGGISKGVIYAIPETENDSEKIQIKHSWLRLTIGLEKMGENNVIE</sequence>
<name>A0A212J191_9BACT</name>
<dbReference type="RefSeq" id="WP_296938629.1">
    <property type="nucleotide sequence ID" value="NZ_LT599032.1"/>
</dbReference>
<dbReference type="EMBL" id="FLUM01000001">
    <property type="protein sequence ID" value="SBV92945.1"/>
    <property type="molecule type" value="Genomic_DNA"/>
</dbReference>
<gene>
    <name evidence="2" type="ORF">KL86DYS1_10739</name>
</gene>
<keyword evidence="1" id="KW-0732">Signal</keyword>
<reference evidence="2" key="1">
    <citation type="submission" date="2016-04" db="EMBL/GenBank/DDBJ databases">
        <authorList>
            <person name="Evans L.H."/>
            <person name="Alamgir A."/>
            <person name="Owens N."/>
            <person name="Weber N.D."/>
            <person name="Virtaneva K."/>
            <person name="Barbian K."/>
            <person name="Babar A."/>
            <person name="Rosenke K."/>
        </authorList>
    </citation>
    <scope>NUCLEOTIDE SEQUENCE</scope>
    <source>
        <strain evidence="2">86-1</strain>
    </source>
</reference>
<dbReference type="AlphaFoldDB" id="A0A212J191"/>
<accession>A0A212J191</accession>
<evidence type="ECO:0000256" key="1">
    <source>
        <dbReference type="SAM" id="SignalP"/>
    </source>
</evidence>
<feature type="chain" id="PRO_5012962279" description="Lipoprotein" evidence="1">
    <location>
        <begin position="25"/>
        <end position="182"/>
    </location>
</feature>
<proteinExistence type="predicted"/>
<evidence type="ECO:0008006" key="3">
    <source>
        <dbReference type="Google" id="ProtNLM"/>
    </source>
</evidence>
<organism evidence="2">
    <name type="scientific">uncultured Dysgonomonas sp</name>
    <dbReference type="NCBI Taxonomy" id="206096"/>
    <lineage>
        <taxon>Bacteria</taxon>
        <taxon>Pseudomonadati</taxon>
        <taxon>Bacteroidota</taxon>
        <taxon>Bacteroidia</taxon>
        <taxon>Bacteroidales</taxon>
        <taxon>Dysgonomonadaceae</taxon>
        <taxon>Dysgonomonas</taxon>
        <taxon>environmental samples</taxon>
    </lineage>
</organism>